<sequence>MNLLTHPSNTGISHYARTKKSAIGNKKMLTATQLQSFYEIIEQCHSAKDVKTINNIIQSNVRKLMPHNMTAYGIGEIGNRKVLENVNLGFPPDYIKQVIDKNNLLASPVAKQWVETLEPVLITQKNIPKAWPLIWQKLFSDHNINNIIAHGLVDTNGKLASYFTFANFEETPTEEQLHLIKLLVPHFHVAISSALQPETKSSDKAILSKRETEIIKWVYAGKTNSGIAELLNISAFTVKNHIKNILDKLGAENRTHAAAKAVSLGIIEV</sequence>
<protein>
    <recommendedName>
        <fullName evidence="4">HTH luxR-type domain-containing protein</fullName>
    </recommendedName>
</protein>
<dbReference type="PANTHER" id="PTHR44688:SF16">
    <property type="entry name" value="DNA-BINDING TRANSCRIPTIONAL ACTIVATOR DEVR_DOSR"/>
    <property type="match status" value="1"/>
</dbReference>
<dbReference type="Gene3D" id="3.30.450.80">
    <property type="entry name" value="Transcription factor LuxR-like, autoinducer-binding domain"/>
    <property type="match status" value="1"/>
</dbReference>
<feature type="domain" description="HTH luxR-type" evidence="4">
    <location>
        <begin position="200"/>
        <end position="265"/>
    </location>
</feature>
<accession>A0A3B0Y6P7</accession>
<dbReference type="SUPFAM" id="SSF75516">
    <property type="entry name" value="Pheromone-binding domain of LuxR-like quorum-sensing transcription factors"/>
    <property type="match status" value="1"/>
</dbReference>
<dbReference type="SUPFAM" id="SSF46894">
    <property type="entry name" value="C-terminal effector domain of the bipartite response regulators"/>
    <property type="match status" value="1"/>
</dbReference>
<keyword evidence="1" id="KW-0805">Transcription regulation</keyword>
<reference evidence="5" key="1">
    <citation type="submission" date="2018-06" db="EMBL/GenBank/DDBJ databases">
        <authorList>
            <person name="Zhirakovskaya E."/>
        </authorList>
    </citation>
    <scope>NUCLEOTIDE SEQUENCE</scope>
</reference>
<dbReference type="GO" id="GO:0006355">
    <property type="term" value="P:regulation of DNA-templated transcription"/>
    <property type="evidence" value="ECO:0007669"/>
    <property type="project" value="InterPro"/>
</dbReference>
<evidence type="ECO:0000259" key="4">
    <source>
        <dbReference type="PROSITE" id="PS50043"/>
    </source>
</evidence>
<evidence type="ECO:0000256" key="2">
    <source>
        <dbReference type="ARBA" id="ARBA00023125"/>
    </source>
</evidence>
<keyword evidence="3" id="KW-0804">Transcription</keyword>
<dbReference type="PROSITE" id="PS50043">
    <property type="entry name" value="HTH_LUXR_2"/>
    <property type="match status" value="1"/>
</dbReference>
<name>A0A3B0Y6P7_9ZZZZ</name>
<keyword evidence="2" id="KW-0238">DNA-binding</keyword>
<dbReference type="PANTHER" id="PTHR44688">
    <property type="entry name" value="DNA-BINDING TRANSCRIPTIONAL ACTIVATOR DEVR_DOSR"/>
    <property type="match status" value="1"/>
</dbReference>
<proteinExistence type="predicted"/>
<dbReference type="InterPro" id="IPR000792">
    <property type="entry name" value="Tscrpt_reg_LuxR_C"/>
</dbReference>
<evidence type="ECO:0000313" key="5">
    <source>
        <dbReference type="EMBL" id="VAW71207.1"/>
    </source>
</evidence>
<dbReference type="GO" id="GO:0003677">
    <property type="term" value="F:DNA binding"/>
    <property type="evidence" value="ECO:0007669"/>
    <property type="project" value="UniProtKB-KW"/>
</dbReference>
<dbReference type="PRINTS" id="PR00038">
    <property type="entry name" value="HTHLUXR"/>
</dbReference>
<evidence type="ECO:0000256" key="3">
    <source>
        <dbReference type="ARBA" id="ARBA00023163"/>
    </source>
</evidence>
<gene>
    <name evidence="5" type="ORF">MNBD_GAMMA12-2134</name>
</gene>
<organism evidence="5">
    <name type="scientific">hydrothermal vent metagenome</name>
    <dbReference type="NCBI Taxonomy" id="652676"/>
    <lineage>
        <taxon>unclassified sequences</taxon>
        <taxon>metagenomes</taxon>
        <taxon>ecological metagenomes</taxon>
    </lineage>
</organism>
<dbReference type="Gene3D" id="1.10.10.10">
    <property type="entry name" value="Winged helix-like DNA-binding domain superfamily/Winged helix DNA-binding domain"/>
    <property type="match status" value="1"/>
</dbReference>
<dbReference type="EMBL" id="UOFL01000013">
    <property type="protein sequence ID" value="VAW71207.1"/>
    <property type="molecule type" value="Genomic_DNA"/>
</dbReference>
<dbReference type="SMART" id="SM00421">
    <property type="entry name" value="HTH_LUXR"/>
    <property type="match status" value="1"/>
</dbReference>
<evidence type="ECO:0000256" key="1">
    <source>
        <dbReference type="ARBA" id="ARBA00023015"/>
    </source>
</evidence>
<dbReference type="CDD" id="cd06170">
    <property type="entry name" value="LuxR_C_like"/>
    <property type="match status" value="1"/>
</dbReference>
<dbReference type="InterPro" id="IPR036693">
    <property type="entry name" value="TF_LuxR_autoind-bd_dom_sf"/>
</dbReference>
<dbReference type="InterPro" id="IPR036388">
    <property type="entry name" value="WH-like_DNA-bd_sf"/>
</dbReference>
<dbReference type="AlphaFoldDB" id="A0A3B0Y6P7"/>
<dbReference type="Pfam" id="PF00196">
    <property type="entry name" value="GerE"/>
    <property type="match status" value="1"/>
</dbReference>
<dbReference type="PROSITE" id="PS00622">
    <property type="entry name" value="HTH_LUXR_1"/>
    <property type="match status" value="1"/>
</dbReference>
<dbReference type="InterPro" id="IPR016032">
    <property type="entry name" value="Sig_transdc_resp-reg_C-effctor"/>
</dbReference>